<reference evidence="2" key="1">
    <citation type="submission" date="2023-06" db="EMBL/GenBank/DDBJ databases">
        <title>Genomic of Parafulvivirga corallium.</title>
        <authorList>
            <person name="Wang G."/>
        </authorList>
    </citation>
    <scope>NUCLEOTIDE SEQUENCE</scope>
    <source>
        <strain evidence="2">BMA10</strain>
    </source>
</reference>
<comment type="caution">
    <text evidence="2">The sequence shown here is derived from an EMBL/GenBank/DDBJ whole genome shotgun (WGS) entry which is preliminary data.</text>
</comment>
<keyword evidence="3" id="KW-1185">Reference proteome</keyword>
<gene>
    <name evidence="2" type="ORF">QQ008_03765</name>
</gene>
<dbReference type="Pfam" id="PF13349">
    <property type="entry name" value="DUF4097"/>
    <property type="match status" value="1"/>
</dbReference>
<feature type="domain" description="DUF4097" evidence="1">
    <location>
        <begin position="41"/>
        <end position="288"/>
    </location>
</feature>
<dbReference type="RefSeq" id="WP_346750481.1">
    <property type="nucleotide sequence ID" value="NZ_JAUJEA010000001.1"/>
</dbReference>
<dbReference type="Proteomes" id="UP001172082">
    <property type="component" value="Unassembled WGS sequence"/>
</dbReference>
<evidence type="ECO:0000259" key="1">
    <source>
        <dbReference type="Pfam" id="PF13349"/>
    </source>
</evidence>
<evidence type="ECO:0000313" key="2">
    <source>
        <dbReference type="EMBL" id="MDN5200456.1"/>
    </source>
</evidence>
<accession>A0ABT8KIB0</accession>
<dbReference type="EMBL" id="JAUJEA010000001">
    <property type="protein sequence ID" value="MDN5200456.1"/>
    <property type="molecule type" value="Genomic_DNA"/>
</dbReference>
<name>A0ABT8KIB0_9BACT</name>
<protein>
    <submittedName>
        <fullName evidence="2">DUF4097 family beta strand repeat-containing protein</fullName>
    </submittedName>
</protein>
<dbReference type="InterPro" id="IPR025164">
    <property type="entry name" value="Toastrack_DUF4097"/>
</dbReference>
<sequence>MDKKLQSLLLTTLFMVVPFLMEAKEFVYKLDEIYTIKLGGKISLSSRDADIKIVGSDRKDVRVKIYRKVVIRGFYNTNEDKFKVDVFEEGGDLYIKEVSRKWTGGVMVYTEKEYTILVEAPNNVNLKLDGDDDDYIIKNIEGSIKLDNNDGDVVLENCTGKDFDLKLDDGNVEISDAKGFFSLYLNDGNFTAENCSFDELDVRADDGDIYIETFIAENGGYNLKTDDGDIRIRVLGGGGEFEVQHDDASIRTSSVFKTSYDSEHRSKFTLAGGNSKIYLRTDDGRIDLIASR</sequence>
<organism evidence="2 3">
    <name type="scientific">Splendidivirga corallicola</name>
    <dbReference type="NCBI Taxonomy" id="3051826"/>
    <lineage>
        <taxon>Bacteria</taxon>
        <taxon>Pseudomonadati</taxon>
        <taxon>Bacteroidota</taxon>
        <taxon>Cytophagia</taxon>
        <taxon>Cytophagales</taxon>
        <taxon>Splendidivirgaceae</taxon>
        <taxon>Splendidivirga</taxon>
    </lineage>
</organism>
<proteinExistence type="predicted"/>
<evidence type="ECO:0000313" key="3">
    <source>
        <dbReference type="Proteomes" id="UP001172082"/>
    </source>
</evidence>